<reference evidence="2" key="1">
    <citation type="journal article" date="2020" name="Stud. Mycol.">
        <title>101 Dothideomycetes genomes: a test case for predicting lifestyles and emergence of pathogens.</title>
        <authorList>
            <person name="Haridas S."/>
            <person name="Albert R."/>
            <person name="Binder M."/>
            <person name="Bloem J."/>
            <person name="Labutti K."/>
            <person name="Salamov A."/>
            <person name="Andreopoulos B."/>
            <person name="Baker S."/>
            <person name="Barry K."/>
            <person name="Bills G."/>
            <person name="Bluhm B."/>
            <person name="Cannon C."/>
            <person name="Castanera R."/>
            <person name="Culley D."/>
            <person name="Daum C."/>
            <person name="Ezra D."/>
            <person name="Gonzalez J."/>
            <person name="Henrissat B."/>
            <person name="Kuo A."/>
            <person name="Liang C."/>
            <person name="Lipzen A."/>
            <person name="Lutzoni F."/>
            <person name="Magnuson J."/>
            <person name="Mondo S."/>
            <person name="Nolan M."/>
            <person name="Ohm R."/>
            <person name="Pangilinan J."/>
            <person name="Park H.-J."/>
            <person name="Ramirez L."/>
            <person name="Alfaro M."/>
            <person name="Sun H."/>
            <person name="Tritt A."/>
            <person name="Yoshinaga Y."/>
            <person name="Zwiers L.-H."/>
            <person name="Turgeon B."/>
            <person name="Goodwin S."/>
            <person name="Spatafora J."/>
            <person name="Crous P."/>
            <person name="Grigoriev I."/>
        </authorList>
    </citation>
    <scope>NUCLEOTIDE SEQUENCE</scope>
    <source>
        <strain evidence="2">CBS 115976</strain>
    </source>
</reference>
<evidence type="ECO:0000256" key="1">
    <source>
        <dbReference type="SAM" id="Phobius"/>
    </source>
</evidence>
<keyword evidence="1" id="KW-0812">Transmembrane</keyword>
<sequence length="68" mass="7874">MFRRLTSSCVDYLYYRSSPSLLDNLYILSVLSISRRYPSNAIGYLLCFTGYLSRSIGLFLHASTNLYF</sequence>
<organism evidence="2 3">
    <name type="scientific">Microthyrium microscopicum</name>
    <dbReference type="NCBI Taxonomy" id="703497"/>
    <lineage>
        <taxon>Eukaryota</taxon>
        <taxon>Fungi</taxon>
        <taxon>Dikarya</taxon>
        <taxon>Ascomycota</taxon>
        <taxon>Pezizomycotina</taxon>
        <taxon>Dothideomycetes</taxon>
        <taxon>Dothideomycetes incertae sedis</taxon>
        <taxon>Microthyriales</taxon>
        <taxon>Microthyriaceae</taxon>
        <taxon>Microthyrium</taxon>
    </lineage>
</organism>
<evidence type="ECO:0000313" key="3">
    <source>
        <dbReference type="Proteomes" id="UP000799302"/>
    </source>
</evidence>
<dbReference type="EMBL" id="MU004239">
    <property type="protein sequence ID" value="KAF2666473.1"/>
    <property type="molecule type" value="Genomic_DNA"/>
</dbReference>
<keyword evidence="3" id="KW-1185">Reference proteome</keyword>
<gene>
    <name evidence="2" type="ORF">BT63DRAFT_428238</name>
</gene>
<dbReference type="Proteomes" id="UP000799302">
    <property type="component" value="Unassembled WGS sequence"/>
</dbReference>
<dbReference type="AlphaFoldDB" id="A0A6A6U5B4"/>
<keyword evidence="1" id="KW-0472">Membrane</keyword>
<protein>
    <submittedName>
        <fullName evidence="2">Uncharacterized protein</fullName>
    </submittedName>
</protein>
<keyword evidence="1" id="KW-1133">Transmembrane helix</keyword>
<feature type="transmembrane region" description="Helical" evidence="1">
    <location>
        <begin position="41"/>
        <end position="62"/>
    </location>
</feature>
<accession>A0A6A6U5B4</accession>
<proteinExistence type="predicted"/>
<evidence type="ECO:0000313" key="2">
    <source>
        <dbReference type="EMBL" id="KAF2666473.1"/>
    </source>
</evidence>
<name>A0A6A6U5B4_9PEZI</name>